<keyword evidence="1" id="KW-0812">Transmembrane</keyword>
<feature type="transmembrane region" description="Helical" evidence="1">
    <location>
        <begin position="44"/>
        <end position="65"/>
    </location>
</feature>
<sequence>MRMSHVDFMEDTNTVMRHKFLKKAVDYFENVFKIKMSVSDQLDFLNLWYVMIVINDVLIIVGTVSKITIEFRDFDNSLFTLTGIMLGMGALLVYVGVLRYFGFFSQYNGKRLSRRKSYPTRSAIPALGTNPLSVGAAGTGGDSFLLDMATTTVAVGKQLCTPWKILIAILRNHINRNE</sequence>
<dbReference type="GO" id="GO:0072345">
    <property type="term" value="F:NAADP-sensitive calcium-release channel activity"/>
    <property type="evidence" value="ECO:0007669"/>
    <property type="project" value="TreeGrafter"/>
</dbReference>
<dbReference type="GO" id="GO:0005886">
    <property type="term" value="C:plasma membrane"/>
    <property type="evidence" value="ECO:0007669"/>
    <property type="project" value="TreeGrafter"/>
</dbReference>
<dbReference type="InterPro" id="IPR039031">
    <property type="entry name" value="Mucolipin"/>
</dbReference>
<evidence type="ECO:0000256" key="1">
    <source>
        <dbReference type="SAM" id="Phobius"/>
    </source>
</evidence>
<dbReference type="PANTHER" id="PTHR12127">
    <property type="entry name" value="MUCOLIPIN"/>
    <property type="match status" value="1"/>
</dbReference>
<dbReference type="Proteomes" id="UP000095283">
    <property type="component" value="Unplaced"/>
</dbReference>
<reference evidence="3" key="1">
    <citation type="submission" date="2016-11" db="UniProtKB">
        <authorList>
            <consortium name="WormBaseParasite"/>
        </authorList>
    </citation>
    <scope>IDENTIFICATION</scope>
</reference>
<keyword evidence="1" id="KW-1133">Transmembrane helix</keyword>
<evidence type="ECO:0000313" key="3">
    <source>
        <dbReference type="WBParaSite" id="Hba_19567"/>
    </source>
</evidence>
<keyword evidence="2" id="KW-1185">Reference proteome</keyword>
<dbReference type="PANTHER" id="PTHR12127:SF7">
    <property type="entry name" value="SD02261P"/>
    <property type="match status" value="1"/>
</dbReference>
<evidence type="ECO:0000313" key="2">
    <source>
        <dbReference type="Proteomes" id="UP000095283"/>
    </source>
</evidence>
<name>A0A1I7XP57_HETBA</name>
<protein>
    <submittedName>
        <fullName evidence="3">XK-related protein</fullName>
    </submittedName>
</protein>
<proteinExistence type="predicted"/>
<keyword evidence="1" id="KW-0472">Membrane</keyword>
<dbReference type="InterPro" id="IPR036111">
    <property type="entry name" value="Mal/L-sulfo/L-lacto_DH-like_sf"/>
</dbReference>
<feature type="transmembrane region" description="Helical" evidence="1">
    <location>
        <begin position="77"/>
        <end position="101"/>
    </location>
</feature>
<accession>A0A1I7XP57</accession>
<organism evidence="2 3">
    <name type="scientific">Heterorhabditis bacteriophora</name>
    <name type="common">Entomopathogenic nematode worm</name>
    <dbReference type="NCBI Taxonomy" id="37862"/>
    <lineage>
        <taxon>Eukaryota</taxon>
        <taxon>Metazoa</taxon>
        <taxon>Ecdysozoa</taxon>
        <taxon>Nematoda</taxon>
        <taxon>Chromadorea</taxon>
        <taxon>Rhabditida</taxon>
        <taxon>Rhabditina</taxon>
        <taxon>Rhabditomorpha</taxon>
        <taxon>Strongyloidea</taxon>
        <taxon>Heterorhabditidae</taxon>
        <taxon>Heterorhabditis</taxon>
    </lineage>
</organism>
<dbReference type="Gene3D" id="3.30.1370.60">
    <property type="entry name" value="Hypothetical oxidoreductase yiak, domain 2"/>
    <property type="match status" value="1"/>
</dbReference>
<dbReference type="SUPFAM" id="SSF89733">
    <property type="entry name" value="L-sulfolactate dehydrogenase-like"/>
    <property type="match status" value="1"/>
</dbReference>
<dbReference type="GO" id="GO:0016491">
    <property type="term" value="F:oxidoreductase activity"/>
    <property type="evidence" value="ECO:0007669"/>
    <property type="project" value="InterPro"/>
</dbReference>
<dbReference type="WBParaSite" id="Hba_19567">
    <property type="protein sequence ID" value="Hba_19567"/>
    <property type="gene ID" value="Hba_19567"/>
</dbReference>
<dbReference type="GO" id="GO:0005765">
    <property type="term" value="C:lysosomal membrane"/>
    <property type="evidence" value="ECO:0007669"/>
    <property type="project" value="TreeGrafter"/>
</dbReference>
<dbReference type="InterPro" id="IPR043143">
    <property type="entry name" value="Mal/L-sulf/L-lact_DH-like_NADP"/>
</dbReference>
<dbReference type="AlphaFoldDB" id="A0A1I7XP57"/>